<feature type="region of interest" description="Disordered" evidence="1">
    <location>
        <begin position="871"/>
        <end position="895"/>
    </location>
</feature>
<proteinExistence type="predicted"/>
<feature type="compositionally biased region" description="Basic and acidic residues" evidence="1">
    <location>
        <begin position="1051"/>
        <end position="1062"/>
    </location>
</feature>
<dbReference type="EMBL" id="JAKMXF010000233">
    <property type="protein sequence ID" value="KAI6654126.1"/>
    <property type="molecule type" value="Genomic_DNA"/>
</dbReference>
<dbReference type="AlphaFoldDB" id="A0AAV7JZ16"/>
<feature type="compositionally biased region" description="Pro residues" evidence="1">
    <location>
        <begin position="1013"/>
        <end position="1027"/>
    </location>
</feature>
<dbReference type="SUPFAM" id="SSF52047">
    <property type="entry name" value="RNI-like"/>
    <property type="match status" value="2"/>
</dbReference>
<dbReference type="PANTHER" id="PTHR24112">
    <property type="entry name" value="LEUCINE-RICH REPEAT, ISOFORM F-RELATED"/>
    <property type="match status" value="1"/>
</dbReference>
<gene>
    <name evidence="2" type="ORF">LOD99_2971</name>
</gene>
<feature type="compositionally biased region" description="Basic residues" evidence="1">
    <location>
        <begin position="875"/>
        <end position="890"/>
    </location>
</feature>
<dbReference type="GO" id="GO:0030027">
    <property type="term" value="C:lamellipodium"/>
    <property type="evidence" value="ECO:0007669"/>
    <property type="project" value="TreeGrafter"/>
</dbReference>
<reference evidence="2 3" key="1">
    <citation type="journal article" date="2023" name="BMC Biol.">
        <title>The compact genome of the sponge Oopsacas minuta (Hexactinellida) is lacking key metazoan core genes.</title>
        <authorList>
            <person name="Santini S."/>
            <person name="Schenkelaars Q."/>
            <person name="Jourda C."/>
            <person name="Duchesne M."/>
            <person name="Belahbib H."/>
            <person name="Rocher C."/>
            <person name="Selva M."/>
            <person name="Riesgo A."/>
            <person name="Vervoort M."/>
            <person name="Leys S.P."/>
            <person name="Kodjabachian L."/>
            <person name="Le Bivic A."/>
            <person name="Borchiellini C."/>
            <person name="Claverie J.M."/>
            <person name="Renard E."/>
        </authorList>
    </citation>
    <scope>NUCLEOTIDE SEQUENCE [LARGE SCALE GENOMIC DNA]</scope>
    <source>
        <strain evidence="2">SPO-2</strain>
    </source>
</reference>
<dbReference type="GO" id="GO:0005886">
    <property type="term" value="C:plasma membrane"/>
    <property type="evidence" value="ECO:0007669"/>
    <property type="project" value="TreeGrafter"/>
</dbReference>
<evidence type="ECO:0000313" key="2">
    <source>
        <dbReference type="EMBL" id="KAI6654126.1"/>
    </source>
</evidence>
<organism evidence="2 3">
    <name type="scientific">Oopsacas minuta</name>
    <dbReference type="NCBI Taxonomy" id="111878"/>
    <lineage>
        <taxon>Eukaryota</taxon>
        <taxon>Metazoa</taxon>
        <taxon>Porifera</taxon>
        <taxon>Hexactinellida</taxon>
        <taxon>Hexasterophora</taxon>
        <taxon>Lyssacinosida</taxon>
        <taxon>Leucopsacidae</taxon>
        <taxon>Oopsacas</taxon>
    </lineage>
</organism>
<keyword evidence="3" id="KW-1185">Reference proteome</keyword>
<dbReference type="SMART" id="SM00368">
    <property type="entry name" value="LRR_RI"/>
    <property type="match status" value="6"/>
</dbReference>
<dbReference type="GO" id="GO:0034315">
    <property type="term" value="P:regulation of Arp2/3 complex-mediated actin nucleation"/>
    <property type="evidence" value="ECO:0007669"/>
    <property type="project" value="TreeGrafter"/>
</dbReference>
<evidence type="ECO:0000256" key="1">
    <source>
        <dbReference type="SAM" id="MobiDB-lite"/>
    </source>
</evidence>
<feature type="compositionally biased region" description="Basic and acidic residues" evidence="1">
    <location>
        <begin position="1169"/>
        <end position="1184"/>
    </location>
</feature>
<dbReference type="Gene3D" id="3.80.10.10">
    <property type="entry name" value="Ribonuclease Inhibitor"/>
    <property type="match status" value="1"/>
</dbReference>
<name>A0AAV7JZ16_9METZ</name>
<protein>
    <submittedName>
        <fullName evidence="2">Leucine-rich repeat-containing protein 16A-like isoform X4</fullName>
    </submittedName>
</protein>
<feature type="region of interest" description="Disordered" evidence="1">
    <location>
        <begin position="990"/>
        <end position="1190"/>
    </location>
</feature>
<evidence type="ECO:0000313" key="3">
    <source>
        <dbReference type="Proteomes" id="UP001165289"/>
    </source>
</evidence>
<dbReference type="InterPro" id="IPR032675">
    <property type="entry name" value="LRR_dom_sf"/>
</dbReference>
<dbReference type="InterPro" id="IPR051279">
    <property type="entry name" value="PP1-Reg/Actin-Interact_Protein"/>
</dbReference>
<sequence>MLCDLYEVPVHEEVLWDIENAYFSRGRKMLSLSEFSHLPCKDLLPILAALEYNEYFIGLSLVDTKLSNEGVEVLQKVLRHNSTLTQLTLKNIGLKPESVHKLMTRSLSVNKRSSITHIDLSDNPLEDKGVIDVANALEKLSNLTNVILKRCLMTSKGSFILTNSLLKNTNVRSSLVELSIGENPLYQGNSLHGFLKYLASPNSLTKLDLTVCGIPLEFLCNALAQSSLHTLEELYFACNIKLPQGHRSHSISSPYYKHFFSSTRALRHIDMSNCKLHPDTIILILEGLRENISGVKLVLDLSSNLLTPRIQEIANLIGQITVLFSLRMYNVGLNEHYEEAITKMSSNSNLKHLYLGKNFRKGKWSAGEALQLFVINSELETLSLSECKLKEAIHFLIRSLKQNHTLKVLDITGNLMGDGGARLLAKVLHMNSTLQVLNYDQNNLSPSGLGYICSALTSNHSLRDMSFPIQDLFQIKREYEKDKYALNRAEHYLQKIEESVKRNHSQSKHSLELKSHQNKLAVKLVSIRHVVEQTAGKLKGVIDKTERSRETRPDVREANNILIQLDECIKLSETLYPDPKQQTDTREINTKFEGQIRDLISSLYRSHVTTNRLMQGDDEHTVSDLFTQQHMCMLQKDLSDLAKESESKLTEDLISNNTEVGTSSLLICNINMCLLSLDRIVPTLIHSSEQFIARLKALQNESSIVSSQETVAERITSSISSRPVSYLARTPPMPTRLTDSLNSIEDDTDSRLSLSLINPTIIEEVNPHFKSKPNHLEDLLVPIQTHCEDKPQKSPDKDSLDFNISLPSELMDFPLQTTPVTSPSIDSDRVRSALDFFDQSLQMDSNDDTEASGEIDLDTIVSSEKVKLEFLTKTRAPRPKGRRPQPRPRSKFQNEPISEDIFLEIAHTAVAGLEDKSCQMQIKPFPPSENDVKIPKLNFRKSMSADGGDASLVTVTKPRINRKDYPRPLTEPNFDSPNDKLIPIEKPQIPEQTIQKPEVIPAKPMRIASLPARPVPPLRKRPIPSPQEPSQTSAAIIKPPSKSCSSAITDKTSDEKTEKPEAMEDDSTTKSLSTPQPRERNIITPNSAMASVMINALSKVQVEKKESPPPVPPVKPPHMREVPPILSKAHLTSPLKPPTDSKPAPQRPTSPPKGVIQDLPSKPVPPPRIRRENLEKREKKDRDSSIVVID</sequence>
<accession>A0AAV7JZ16</accession>
<dbReference type="Proteomes" id="UP001165289">
    <property type="component" value="Unassembled WGS sequence"/>
</dbReference>
<comment type="caution">
    <text evidence="2">The sequence shown here is derived from an EMBL/GenBank/DDBJ whole genome shotgun (WGS) entry which is preliminary data.</text>
</comment>
<dbReference type="GO" id="GO:0016477">
    <property type="term" value="P:cell migration"/>
    <property type="evidence" value="ECO:0007669"/>
    <property type="project" value="TreeGrafter"/>
</dbReference>
<dbReference type="PANTHER" id="PTHR24112:SF66">
    <property type="entry name" value="LEUCINE-RICH REPEAT, ISOFORM F"/>
    <property type="match status" value="1"/>
</dbReference>